<dbReference type="RefSeq" id="WP_348710845.1">
    <property type="nucleotide sequence ID" value="NZ_CAXIXY010000003.1"/>
</dbReference>
<name>A0ABM9NVI2_9FLAO</name>
<accession>A0ABM9NVI2</accession>
<protein>
    <submittedName>
        <fullName evidence="1">Uncharacterized protein</fullName>
    </submittedName>
</protein>
<dbReference type="Proteomes" id="UP001497416">
    <property type="component" value="Unassembled WGS sequence"/>
</dbReference>
<reference evidence="1 2" key="1">
    <citation type="submission" date="2024-05" db="EMBL/GenBank/DDBJ databases">
        <authorList>
            <person name="Duchaud E."/>
        </authorList>
    </citation>
    <scope>NUCLEOTIDE SEQUENCE [LARGE SCALE GENOMIC DNA]</scope>
    <source>
        <strain evidence="1">Ena-SAMPLE-TAB-13-05-2024-13:56:06:370-140302</strain>
    </source>
</reference>
<gene>
    <name evidence="1" type="ORF">T190607A01A_11058</name>
</gene>
<proteinExistence type="predicted"/>
<sequence length="242" mass="28147">MKYVRLVILSMTMIFLSCSKEEESVQMLETFEKERVITNQSKGSGLLPGNSTPYSLIEEENMMYMTSYLIGLSILNDHAAREHFYQELAGKQQKISLRTLLNQGKNPFKSAFKSEYLRFNWGTDPKGEPTPPISSAIPDPLKRDYDVLPIDFDTYVHQISNTYDWDIHVPNKHILFGYFNFTQYLNHKQYLINLWDMDTGLYDDGLKMSDTDKDFIPTTFDYTQELNDILILTLRNPGTYSI</sequence>
<keyword evidence="2" id="KW-1185">Reference proteome</keyword>
<organism evidence="1 2">
    <name type="scientific">Tenacibaculum platacis</name>
    <dbReference type="NCBI Taxonomy" id="3137852"/>
    <lineage>
        <taxon>Bacteria</taxon>
        <taxon>Pseudomonadati</taxon>
        <taxon>Bacteroidota</taxon>
        <taxon>Flavobacteriia</taxon>
        <taxon>Flavobacteriales</taxon>
        <taxon>Flavobacteriaceae</taxon>
        <taxon>Tenacibaculum</taxon>
    </lineage>
</organism>
<dbReference type="PROSITE" id="PS51257">
    <property type="entry name" value="PROKAR_LIPOPROTEIN"/>
    <property type="match status" value="1"/>
</dbReference>
<dbReference type="EMBL" id="CAXIXY010000003">
    <property type="protein sequence ID" value="CAL2080613.1"/>
    <property type="molecule type" value="Genomic_DNA"/>
</dbReference>
<evidence type="ECO:0000313" key="2">
    <source>
        <dbReference type="Proteomes" id="UP001497416"/>
    </source>
</evidence>
<evidence type="ECO:0000313" key="1">
    <source>
        <dbReference type="EMBL" id="CAL2080613.1"/>
    </source>
</evidence>
<comment type="caution">
    <text evidence="1">The sequence shown here is derived from an EMBL/GenBank/DDBJ whole genome shotgun (WGS) entry which is preliminary data.</text>
</comment>